<comment type="function">
    <text evidence="6">This enzyme scavenges exogenous and endogenous cytidine and 2'-deoxycytidine for UMP synthesis.</text>
</comment>
<evidence type="ECO:0000256" key="8">
    <source>
        <dbReference type="PIRSR" id="PIRSR006334-2"/>
    </source>
</evidence>
<evidence type="ECO:0000313" key="12">
    <source>
        <dbReference type="Proteomes" id="UP000253999"/>
    </source>
</evidence>
<dbReference type="SUPFAM" id="SSF53927">
    <property type="entry name" value="Cytidine deaminase-like"/>
    <property type="match status" value="2"/>
</dbReference>
<evidence type="ECO:0000256" key="7">
    <source>
        <dbReference type="PIRSR" id="PIRSR006334-1"/>
    </source>
</evidence>
<dbReference type="InterPro" id="IPR016192">
    <property type="entry name" value="APOBEC/CMP_deaminase_Zn-bd"/>
</dbReference>
<evidence type="ECO:0000256" key="6">
    <source>
        <dbReference type="HAMAP-Rule" id="MF_01558"/>
    </source>
</evidence>
<dbReference type="HAMAP" id="MF_01558">
    <property type="entry name" value="Cyt_deam"/>
    <property type="match status" value="1"/>
</dbReference>
<dbReference type="InterPro" id="IPR016193">
    <property type="entry name" value="Cytidine_deaminase-like"/>
</dbReference>
<dbReference type="GO" id="GO:0008270">
    <property type="term" value="F:zinc ion binding"/>
    <property type="evidence" value="ECO:0007669"/>
    <property type="project" value="UniProtKB-UniRule"/>
</dbReference>
<protein>
    <recommendedName>
        <fullName evidence="6">Cytidine deaminase</fullName>
        <ecNumber evidence="6">3.5.4.5</ecNumber>
    </recommendedName>
    <alternativeName>
        <fullName evidence="6">Cytidine aminohydrolase</fullName>
        <shortName evidence="6">CDA</shortName>
    </alternativeName>
</protein>
<gene>
    <name evidence="6" type="primary">cdd</name>
    <name evidence="11" type="ORF">DPV98_01280</name>
</gene>
<feature type="binding site" evidence="6 9">
    <location>
        <position position="101"/>
    </location>
    <ligand>
        <name>Zn(2+)</name>
        <dbReference type="ChEBI" id="CHEBI:29105"/>
        <note>catalytic</note>
    </ligand>
</feature>
<dbReference type="GO" id="GO:0072527">
    <property type="term" value="P:pyrimidine-containing compound metabolic process"/>
    <property type="evidence" value="ECO:0007669"/>
    <property type="project" value="UniProtKB-ARBA"/>
</dbReference>
<evidence type="ECO:0000256" key="3">
    <source>
        <dbReference type="ARBA" id="ARBA00022723"/>
    </source>
</evidence>
<feature type="binding site" evidence="6 9">
    <location>
        <position position="128"/>
    </location>
    <ligand>
        <name>Zn(2+)</name>
        <dbReference type="ChEBI" id="CHEBI:29105"/>
        <note>catalytic</note>
    </ligand>
</feature>
<dbReference type="GO" id="GO:0055086">
    <property type="term" value="P:nucleobase-containing small molecule metabolic process"/>
    <property type="evidence" value="ECO:0007669"/>
    <property type="project" value="UniProtKB-ARBA"/>
</dbReference>
<organism evidence="11 12">
    <name type="scientific">Haemophilus parahaemolyticus</name>
    <dbReference type="NCBI Taxonomy" id="735"/>
    <lineage>
        <taxon>Bacteria</taxon>
        <taxon>Pseudomonadati</taxon>
        <taxon>Pseudomonadota</taxon>
        <taxon>Gammaproteobacteria</taxon>
        <taxon>Pasteurellales</taxon>
        <taxon>Pasteurellaceae</taxon>
        <taxon>Haemophilus</taxon>
    </lineage>
</organism>
<comment type="similarity">
    <text evidence="1 6">Belongs to the cytidine and deoxycytidylate deaminase family.</text>
</comment>
<evidence type="ECO:0000256" key="2">
    <source>
        <dbReference type="ARBA" id="ARBA00011738"/>
    </source>
</evidence>
<dbReference type="Pfam" id="PF08211">
    <property type="entry name" value="dCMP_cyt_deam_2"/>
    <property type="match status" value="1"/>
</dbReference>
<feature type="domain" description="CMP/dCMP-type deaminase" evidence="10">
    <location>
        <begin position="186"/>
        <end position="293"/>
    </location>
</feature>
<keyword evidence="4 6" id="KW-0378">Hydrolase</keyword>
<feature type="domain" description="CMP/dCMP-type deaminase" evidence="10">
    <location>
        <begin position="47"/>
        <end position="167"/>
    </location>
</feature>
<dbReference type="EC" id="3.5.4.5" evidence="6"/>
<evidence type="ECO:0000256" key="9">
    <source>
        <dbReference type="PIRSR" id="PIRSR006334-3"/>
    </source>
</evidence>
<dbReference type="Proteomes" id="UP000253999">
    <property type="component" value="Unassembled WGS sequence"/>
</dbReference>
<dbReference type="AlphaFoldDB" id="A0A369ZKV9"/>
<dbReference type="PROSITE" id="PS51747">
    <property type="entry name" value="CYT_DCMP_DEAMINASES_2"/>
    <property type="match status" value="2"/>
</dbReference>
<dbReference type="InterPro" id="IPR020797">
    <property type="entry name" value="Cytidine_deaminase_bacteria"/>
</dbReference>
<proteinExistence type="inferred from homology"/>
<evidence type="ECO:0000313" key="11">
    <source>
        <dbReference type="EMBL" id="RDF05930.1"/>
    </source>
</evidence>
<feature type="binding site" evidence="6 8">
    <location>
        <begin position="88"/>
        <end position="90"/>
    </location>
    <ligand>
        <name>substrate</name>
    </ligand>
</feature>
<evidence type="ECO:0000256" key="5">
    <source>
        <dbReference type="ARBA" id="ARBA00022833"/>
    </source>
</evidence>
<dbReference type="NCBIfam" id="TIGR01355">
    <property type="entry name" value="cyt_deam_dimer"/>
    <property type="match status" value="1"/>
</dbReference>
<dbReference type="STRING" id="735.B0185_03400"/>
<dbReference type="InterPro" id="IPR002125">
    <property type="entry name" value="CMP_dCMP_dom"/>
</dbReference>
<sequence>MQDAISQTLSENRPLNQALLHIFSRQNWAGFLSHQQVQQVCQQLKLEPLALAMQLLPVAACYSHTDISHFKVGAIAIGEHGDFYFGANQEFAHTAIQQTIHAEQSAISHAWLRGEKRISDMVVNYTPCGHCRQFMNELHQAENIAIHLPHSQHNPLHSYLPDAFGPKDLDIHTLLLNQEDHQLDENHPDQLVQEAIHAANQAHCPYSNSPHGIAILFRNGEIITGRYAENAAFNPSLPALQTALNYAYLNNLDLAEIERIVLAEKPTKLSYREMTEQLLNTILEVKMEYFMIK</sequence>
<feature type="binding site" evidence="6 9">
    <location>
        <position position="131"/>
    </location>
    <ligand>
        <name>Zn(2+)</name>
        <dbReference type="ChEBI" id="CHEBI:29105"/>
        <note>catalytic</note>
    </ligand>
</feature>
<dbReference type="GO" id="GO:0005829">
    <property type="term" value="C:cytosol"/>
    <property type="evidence" value="ECO:0007669"/>
    <property type="project" value="TreeGrafter"/>
</dbReference>
<reference evidence="11 12" key="1">
    <citation type="submission" date="2018-05" db="EMBL/GenBank/DDBJ databases">
        <title>Draft Genome Sequences for a Diverse set of 7 Haemophilus Species.</title>
        <authorList>
            <person name="Nichols M."/>
            <person name="Topaz N."/>
            <person name="Wang X."/>
            <person name="Wang X."/>
            <person name="Boxrud D."/>
        </authorList>
    </citation>
    <scope>NUCLEOTIDE SEQUENCE [LARGE SCALE GENOMIC DNA]</scope>
    <source>
        <strain evidence="11 12">C2010039593</strain>
    </source>
</reference>
<dbReference type="GO" id="GO:0042802">
    <property type="term" value="F:identical protein binding"/>
    <property type="evidence" value="ECO:0007669"/>
    <property type="project" value="UniProtKB-ARBA"/>
</dbReference>
<dbReference type="InterPro" id="IPR013171">
    <property type="entry name" value="Cyd/dCyd_deaminase_Zn-bd"/>
</dbReference>
<evidence type="ECO:0000256" key="4">
    <source>
        <dbReference type="ARBA" id="ARBA00022801"/>
    </source>
</evidence>
<dbReference type="GO" id="GO:0004126">
    <property type="term" value="F:cytidine deaminase activity"/>
    <property type="evidence" value="ECO:0007669"/>
    <property type="project" value="UniProtKB-UniRule"/>
</dbReference>
<dbReference type="PANTHER" id="PTHR11644:SF2">
    <property type="entry name" value="CYTIDINE DEAMINASE"/>
    <property type="match status" value="1"/>
</dbReference>
<dbReference type="Gene3D" id="3.40.140.10">
    <property type="entry name" value="Cytidine Deaminase, domain 2"/>
    <property type="match status" value="2"/>
</dbReference>
<keyword evidence="3 6" id="KW-0479">Metal-binding</keyword>
<evidence type="ECO:0000259" key="10">
    <source>
        <dbReference type="PROSITE" id="PS51747"/>
    </source>
</evidence>
<evidence type="ECO:0000256" key="1">
    <source>
        <dbReference type="ARBA" id="ARBA00006576"/>
    </source>
</evidence>
<dbReference type="PANTHER" id="PTHR11644">
    <property type="entry name" value="CYTIDINE DEAMINASE"/>
    <property type="match status" value="1"/>
</dbReference>
<comment type="cofactor">
    <cofactor evidence="6 9">
        <name>Zn(2+)</name>
        <dbReference type="ChEBI" id="CHEBI:29105"/>
    </cofactor>
    <text evidence="6 9">Binds 1 zinc ion.</text>
</comment>
<dbReference type="PIRSF" id="PIRSF006334">
    <property type="entry name" value="Cdd_plus_pseudo"/>
    <property type="match status" value="1"/>
</dbReference>
<dbReference type="CDD" id="cd01283">
    <property type="entry name" value="cytidine_deaminase"/>
    <property type="match status" value="2"/>
</dbReference>
<dbReference type="RefSeq" id="WP_111312303.1">
    <property type="nucleotide sequence ID" value="NZ_QEQD01000001.1"/>
</dbReference>
<comment type="catalytic activity">
    <reaction evidence="6">
        <text>cytidine + H2O + H(+) = uridine + NH4(+)</text>
        <dbReference type="Rhea" id="RHEA:16069"/>
        <dbReference type="ChEBI" id="CHEBI:15377"/>
        <dbReference type="ChEBI" id="CHEBI:15378"/>
        <dbReference type="ChEBI" id="CHEBI:16704"/>
        <dbReference type="ChEBI" id="CHEBI:17562"/>
        <dbReference type="ChEBI" id="CHEBI:28938"/>
        <dbReference type="EC" id="3.5.4.5"/>
    </reaction>
</comment>
<accession>A0A369ZKV9</accession>
<feature type="active site" description="Proton donor" evidence="6 7">
    <location>
        <position position="103"/>
    </location>
</feature>
<keyword evidence="5 6" id="KW-0862">Zinc</keyword>
<dbReference type="NCBIfam" id="NF006537">
    <property type="entry name" value="PRK09027.1"/>
    <property type="match status" value="1"/>
</dbReference>
<comment type="caution">
    <text evidence="11">The sequence shown here is derived from an EMBL/GenBank/DDBJ whole genome shotgun (WGS) entry which is preliminary data.</text>
</comment>
<name>A0A369ZKV9_HAEPH</name>
<dbReference type="FunFam" id="3.40.140.10:FF:000007">
    <property type="entry name" value="Cytidine deaminase"/>
    <property type="match status" value="1"/>
</dbReference>
<dbReference type="InterPro" id="IPR006263">
    <property type="entry name" value="Cyt_deam_dimer"/>
</dbReference>
<dbReference type="PROSITE" id="PS00903">
    <property type="entry name" value="CYT_DCMP_DEAMINASES_1"/>
    <property type="match status" value="1"/>
</dbReference>
<comment type="subunit">
    <text evidence="2 6">Homodimer.</text>
</comment>
<dbReference type="EMBL" id="QEQD01000001">
    <property type="protein sequence ID" value="RDF05930.1"/>
    <property type="molecule type" value="Genomic_DNA"/>
</dbReference>
<comment type="catalytic activity">
    <reaction evidence="6">
        <text>2'-deoxycytidine + H2O + H(+) = 2'-deoxyuridine + NH4(+)</text>
        <dbReference type="Rhea" id="RHEA:13433"/>
        <dbReference type="ChEBI" id="CHEBI:15377"/>
        <dbReference type="ChEBI" id="CHEBI:15378"/>
        <dbReference type="ChEBI" id="CHEBI:15698"/>
        <dbReference type="ChEBI" id="CHEBI:16450"/>
        <dbReference type="ChEBI" id="CHEBI:28938"/>
        <dbReference type="EC" id="3.5.4.5"/>
    </reaction>
</comment>
<dbReference type="InterPro" id="IPR050202">
    <property type="entry name" value="Cyt/Deoxycyt_deaminase"/>
</dbReference>
<dbReference type="Pfam" id="PF00383">
    <property type="entry name" value="dCMP_cyt_deam_1"/>
    <property type="match status" value="1"/>
</dbReference>